<dbReference type="Proteomes" id="UP000249616">
    <property type="component" value="Chromosome"/>
</dbReference>
<keyword evidence="1" id="KW-0732">Signal</keyword>
<organism evidence="2 3">
    <name type="scientific">Streptomyces cadmiisoli</name>
    <dbReference type="NCBI Taxonomy" id="2184053"/>
    <lineage>
        <taxon>Bacteria</taxon>
        <taxon>Bacillati</taxon>
        <taxon>Actinomycetota</taxon>
        <taxon>Actinomycetes</taxon>
        <taxon>Kitasatosporales</taxon>
        <taxon>Streptomycetaceae</taxon>
        <taxon>Streptomyces</taxon>
        <taxon>Streptomyces aurantiacus group</taxon>
    </lineage>
</organism>
<evidence type="ECO:0000256" key="1">
    <source>
        <dbReference type="SAM" id="SignalP"/>
    </source>
</evidence>
<accession>A0A2Z4J9S3</accession>
<evidence type="ECO:0000313" key="3">
    <source>
        <dbReference type="Proteomes" id="UP000249616"/>
    </source>
</evidence>
<reference evidence="2 3" key="1">
    <citation type="journal article" date="2019" name="Int. J. Syst. Evol. Microbiol.">
        <title>Streptomyces cadmiisoli sp. nov., a novel actinomycete isolated from cadmium-contaminated soil.</title>
        <authorList>
            <person name="Li K."/>
            <person name="Tang X."/>
            <person name="Zhao J."/>
            <person name="Guo Y."/>
            <person name="Tang Y."/>
            <person name="Gao J."/>
        </authorList>
    </citation>
    <scope>NUCLEOTIDE SEQUENCE [LARGE SCALE GENOMIC DNA]</scope>
    <source>
        <strain evidence="2 3">ZFG47</strain>
    </source>
</reference>
<dbReference type="AlphaFoldDB" id="A0A2Z4J9S3"/>
<feature type="chain" id="PRO_5016232562" description="Peptidoglycan-binding protein" evidence="1">
    <location>
        <begin position="28"/>
        <end position="157"/>
    </location>
</feature>
<feature type="signal peptide" evidence="1">
    <location>
        <begin position="1"/>
        <end position="27"/>
    </location>
</feature>
<keyword evidence="3" id="KW-1185">Reference proteome</keyword>
<protein>
    <recommendedName>
        <fullName evidence="4">Peptidoglycan-binding protein</fullName>
    </recommendedName>
</protein>
<evidence type="ECO:0000313" key="2">
    <source>
        <dbReference type="EMBL" id="AWW41972.1"/>
    </source>
</evidence>
<dbReference type="EMBL" id="CP030073">
    <property type="protein sequence ID" value="AWW41972.1"/>
    <property type="molecule type" value="Genomic_DNA"/>
</dbReference>
<evidence type="ECO:0008006" key="4">
    <source>
        <dbReference type="Google" id="ProtNLM"/>
    </source>
</evidence>
<dbReference type="RefSeq" id="WP_112441796.1">
    <property type="nucleotide sequence ID" value="NZ_CP030073.1"/>
</dbReference>
<name>A0A2Z4J9S3_9ACTN</name>
<gene>
    <name evidence="2" type="ORF">DN051_39610</name>
</gene>
<proteinExistence type="predicted"/>
<dbReference type="KEGG" id="scad:DN051_39610"/>
<sequence>MRHLAKTVLGITLATVVAVGTAATAHSAERQAEPRAAAAGPCSPGVVVPSTTEYDGIPGPNFWKLVQCLGAQGGYTGPIDGVLGYNSWMGVQKRLDSLLFYTPPTYTGSGDVETWKGLQRYAGHYGTYEGPVDGYPGVNTYKGLAYALNERIALRHP</sequence>